<comment type="subunit">
    <text evidence="3 12">Monomer.</text>
</comment>
<evidence type="ECO:0000256" key="12">
    <source>
        <dbReference type="HAMAP-Rule" id="MF_02002"/>
    </source>
</evidence>
<keyword evidence="4 12" id="KW-0963">Cytoplasm</keyword>
<feature type="binding site" evidence="12">
    <location>
        <position position="596"/>
    </location>
    <ligand>
        <name>ATP</name>
        <dbReference type="ChEBI" id="CHEBI:30616"/>
    </ligand>
</feature>
<feature type="binding site" evidence="12">
    <location>
        <position position="913"/>
    </location>
    <ligand>
        <name>Zn(2+)</name>
        <dbReference type="ChEBI" id="CHEBI:29105"/>
    </ligand>
</feature>
<dbReference type="InterPro" id="IPR010663">
    <property type="entry name" value="Znf_FPG/IleRS"/>
</dbReference>
<dbReference type="Gene3D" id="1.10.10.830">
    <property type="entry name" value="Ile-tRNA synthetase CP2 domain-like"/>
    <property type="match status" value="1"/>
</dbReference>
<accession>A0A0K9F5I2</accession>
<dbReference type="PANTHER" id="PTHR42765">
    <property type="entry name" value="SOLEUCYL-TRNA SYNTHETASE"/>
    <property type="match status" value="1"/>
</dbReference>
<proteinExistence type="inferred from homology"/>
<feature type="domain" description="Zinc finger FPG/IleRS-type" evidence="14">
    <location>
        <begin position="887"/>
        <end position="916"/>
    </location>
</feature>
<dbReference type="InterPro" id="IPR023585">
    <property type="entry name" value="Ile-tRNA-ligase_type1"/>
</dbReference>
<dbReference type="InterPro" id="IPR050081">
    <property type="entry name" value="Ile-tRNA_ligase"/>
</dbReference>
<keyword evidence="8 12" id="KW-0648">Protein biosynthesis</keyword>
<keyword evidence="12" id="KW-0479">Metal-binding</keyword>
<keyword evidence="6 12" id="KW-0547">Nucleotide-binding</keyword>
<evidence type="ECO:0000256" key="3">
    <source>
        <dbReference type="ARBA" id="ARBA00011245"/>
    </source>
</evidence>
<evidence type="ECO:0000259" key="15">
    <source>
        <dbReference type="Pfam" id="PF08264"/>
    </source>
</evidence>
<dbReference type="GeneID" id="96600563"/>
<dbReference type="FunFam" id="1.10.10.830:FF:000001">
    <property type="entry name" value="Isoleucine--tRNA ligase"/>
    <property type="match status" value="1"/>
</dbReference>
<comment type="domain">
    <text evidence="12">IleRS has two distinct active sites: one for aminoacylation and one for editing. The misactivated valine is translocated from the active site to the editing site, which sterically excludes the correctly activated isoleucine. The single editing site contains two valyl binding pockets, one specific for each substrate (Val-AMP or Val-tRNA(Ile)).</text>
</comment>
<feature type="binding site" evidence="12">
    <location>
        <position position="910"/>
    </location>
    <ligand>
        <name>Zn(2+)</name>
        <dbReference type="ChEBI" id="CHEBI:29105"/>
    </ligand>
</feature>
<comment type="subcellular location">
    <subcellularLocation>
        <location evidence="1 12">Cytoplasm</location>
    </subcellularLocation>
</comment>
<dbReference type="Pfam" id="PF00133">
    <property type="entry name" value="tRNA-synt_1"/>
    <property type="match status" value="1"/>
</dbReference>
<dbReference type="EC" id="6.1.1.5" evidence="12"/>
<feature type="binding site" evidence="12">
    <location>
        <position position="890"/>
    </location>
    <ligand>
        <name>Zn(2+)</name>
        <dbReference type="ChEBI" id="CHEBI:29105"/>
    </ligand>
</feature>
<evidence type="ECO:0000256" key="4">
    <source>
        <dbReference type="ARBA" id="ARBA00022490"/>
    </source>
</evidence>
<feature type="domain" description="Aminoacyl-tRNA synthetase class Ia" evidence="13">
    <location>
        <begin position="28"/>
        <end position="632"/>
    </location>
</feature>
<dbReference type="SUPFAM" id="SSF50677">
    <property type="entry name" value="ValRS/IleRS/LeuRS editing domain"/>
    <property type="match status" value="1"/>
</dbReference>
<evidence type="ECO:0000256" key="8">
    <source>
        <dbReference type="ARBA" id="ARBA00022917"/>
    </source>
</evidence>
<dbReference type="GO" id="GO:0002161">
    <property type="term" value="F:aminoacyl-tRNA deacylase activity"/>
    <property type="evidence" value="ECO:0007669"/>
    <property type="project" value="InterPro"/>
</dbReference>
<evidence type="ECO:0000256" key="2">
    <source>
        <dbReference type="ARBA" id="ARBA00006887"/>
    </source>
</evidence>
<protein>
    <recommendedName>
        <fullName evidence="12">Isoleucine--tRNA ligase</fullName>
        <ecNumber evidence="12">6.1.1.5</ecNumber>
    </recommendedName>
    <alternativeName>
        <fullName evidence="12">Isoleucyl-tRNA synthetase</fullName>
        <shortName evidence="12">IleRS</shortName>
    </alternativeName>
</protein>
<dbReference type="GO" id="GO:0000049">
    <property type="term" value="F:tRNA binding"/>
    <property type="evidence" value="ECO:0007669"/>
    <property type="project" value="InterPro"/>
</dbReference>
<feature type="binding site" evidence="12">
    <location>
        <position position="893"/>
    </location>
    <ligand>
        <name>Zn(2+)</name>
        <dbReference type="ChEBI" id="CHEBI:29105"/>
    </ligand>
</feature>
<evidence type="ECO:0000256" key="6">
    <source>
        <dbReference type="ARBA" id="ARBA00022741"/>
    </source>
</evidence>
<evidence type="ECO:0000259" key="13">
    <source>
        <dbReference type="Pfam" id="PF00133"/>
    </source>
</evidence>
<keyword evidence="7 12" id="KW-0067">ATP-binding</keyword>
<dbReference type="InterPro" id="IPR014729">
    <property type="entry name" value="Rossmann-like_a/b/a_fold"/>
</dbReference>
<dbReference type="InterPro" id="IPR013155">
    <property type="entry name" value="M/V/L/I-tRNA-synth_anticd-bd"/>
</dbReference>
<dbReference type="Gene3D" id="1.10.730.20">
    <property type="match status" value="1"/>
</dbReference>
<dbReference type="FunFam" id="3.40.50.620:FF:000152">
    <property type="entry name" value="Isoleucine--tRNA ligase"/>
    <property type="match status" value="1"/>
</dbReference>
<dbReference type="AlphaFoldDB" id="A0A0K9F5I2"/>
<evidence type="ECO:0000256" key="11">
    <source>
        <dbReference type="ARBA" id="ARBA00048359"/>
    </source>
</evidence>
<dbReference type="InterPro" id="IPR001412">
    <property type="entry name" value="aa-tRNA-synth_I_CS"/>
</dbReference>
<dbReference type="GO" id="GO:0005829">
    <property type="term" value="C:cytosol"/>
    <property type="evidence" value="ECO:0007669"/>
    <property type="project" value="TreeGrafter"/>
</dbReference>
<reference evidence="17" key="1">
    <citation type="submission" date="2015-07" db="EMBL/GenBank/DDBJ databases">
        <authorList>
            <person name="Liu B."/>
            <person name="Wang J."/>
            <person name="Zhu Y."/>
            <person name="Liu G."/>
            <person name="Chen Q."/>
            <person name="Lan J."/>
            <person name="Che J."/>
            <person name="Ge C."/>
            <person name="Shi H."/>
            <person name="Pan Z."/>
            <person name="Liu X."/>
        </authorList>
    </citation>
    <scope>NUCLEOTIDE SEQUENCE [LARGE SCALE GENOMIC DNA]</scope>
    <source>
        <strain evidence="17">DSM 23493</strain>
    </source>
</reference>
<dbReference type="InterPro" id="IPR009080">
    <property type="entry name" value="tRNAsynth_Ia_anticodon-bd"/>
</dbReference>
<name>A0A0K9F5I2_9BACI</name>
<evidence type="ECO:0000256" key="10">
    <source>
        <dbReference type="ARBA" id="ARBA00025217"/>
    </source>
</evidence>
<sequence>MVEYKDTLLMPKTDFPMRGNLPANEPKMQEKWNEMDINKLQMERTEGRPEYVLHDGPPYANGDIHIGHALNKVLKDMITRHRSMTGYHVNYIPGWDTHGLPIEQALTNKGVKRKEMSVAEFRKLCEEYAYEQIDNQRTQFRRLGVRGDWENPYITLKPEFEARQIEVFGKMAEKGYIYKGLKPVYWSPSSESALAEAEIEYQDIKSPSIYVSFALKDAKGVVPADAKIIIWTTTPWTLPANLGISVNPEFIYVVVAVADKKFIIAKELLEKVANELEWEAYEIVQEIKGEALDRIVAQHPFYDRESLVMVGEHVTAEAGTGCVHTAPGHGEDDYHISKQYGLPILSPVDNSGCYTDEAPGFEGVFYNDANKLITEKLKEVGALEKLNFFSHSYPHDWRTKKPVIYRATPQWFASIDAFRDELLEAVKSTEFTPAWGETRLYNMIRDRGDWVISRQRAWGVPIPIFYAENGEPIITPETIAHISALFREHGSNIWFQKTAKELLPEGFTHAGSPNGEFTKENDIMDVWFDSGSSHQSVLVERGMKYPADLYLEGSDQHRGWFNSSLITSVAINGYAPYKGLLTHGFVLDGEGRKMSKSLGNVIIPKKVMDQYGADILRLWVASVDYTADVRISMDMLKQVSEVYRKIRNTFRFLHGNVADFDVTKDRVAYEDLREMDQYVYMRLQDVLKTVRAAYDRYDFAAVYHAVNNFVAVELSSFYLDIAKDVVYIEGHDNKDRRAMQTVIYDTLMTLVKVMSPIIPHTSDEMWSYLHDQGVVEEVSVQLTDFPEVDEHENFESLRAKWVKIIDVRDDILKALEEARNAKTIGKSLEAKVTVYAKEDVTALLSDASIDFAQLSIVSAFEVASIEAAPSDALALEHASIVVEKATGEKCERCWSISETVGSNEAQPTVCTRCAEVVEKYYA</sequence>
<comment type="cofactor">
    <cofactor evidence="12">
        <name>Zn(2+)</name>
        <dbReference type="ChEBI" id="CHEBI:29105"/>
    </cofactor>
    <text evidence="12">Binds 1 zinc ion per subunit.</text>
</comment>
<evidence type="ECO:0000256" key="1">
    <source>
        <dbReference type="ARBA" id="ARBA00004496"/>
    </source>
</evidence>
<dbReference type="SUPFAM" id="SSF52374">
    <property type="entry name" value="Nucleotidylyl transferase"/>
    <property type="match status" value="1"/>
</dbReference>
<dbReference type="HAMAP" id="MF_02002">
    <property type="entry name" value="Ile_tRNA_synth_type1"/>
    <property type="match status" value="1"/>
</dbReference>
<dbReference type="RefSeq" id="WP_049668356.1">
    <property type="nucleotide sequence ID" value="NZ_LFXJ01000010.1"/>
</dbReference>
<dbReference type="EMBL" id="LFXJ01000010">
    <property type="protein sequence ID" value="KMY29452.1"/>
    <property type="molecule type" value="Genomic_DNA"/>
</dbReference>
<comment type="catalytic activity">
    <reaction evidence="11 12">
        <text>tRNA(Ile) + L-isoleucine + ATP = L-isoleucyl-tRNA(Ile) + AMP + diphosphate</text>
        <dbReference type="Rhea" id="RHEA:11060"/>
        <dbReference type="Rhea" id="RHEA-COMP:9666"/>
        <dbReference type="Rhea" id="RHEA-COMP:9695"/>
        <dbReference type="ChEBI" id="CHEBI:30616"/>
        <dbReference type="ChEBI" id="CHEBI:33019"/>
        <dbReference type="ChEBI" id="CHEBI:58045"/>
        <dbReference type="ChEBI" id="CHEBI:78442"/>
        <dbReference type="ChEBI" id="CHEBI:78528"/>
        <dbReference type="ChEBI" id="CHEBI:456215"/>
        <dbReference type="EC" id="6.1.1.5"/>
    </reaction>
</comment>
<feature type="short sequence motif" description="'KMSKS' region" evidence="12">
    <location>
        <begin position="593"/>
        <end position="597"/>
    </location>
</feature>
<dbReference type="GO" id="GO:0008270">
    <property type="term" value="F:zinc ion binding"/>
    <property type="evidence" value="ECO:0007669"/>
    <property type="project" value="UniProtKB-UniRule"/>
</dbReference>
<dbReference type="Proteomes" id="UP000037326">
    <property type="component" value="Unassembled WGS sequence"/>
</dbReference>
<dbReference type="CDD" id="cd07960">
    <property type="entry name" value="Anticodon_Ia_Ile_BEm"/>
    <property type="match status" value="1"/>
</dbReference>
<dbReference type="PROSITE" id="PS00178">
    <property type="entry name" value="AA_TRNA_LIGASE_I"/>
    <property type="match status" value="1"/>
</dbReference>
<evidence type="ECO:0000313" key="17">
    <source>
        <dbReference type="Proteomes" id="UP000037326"/>
    </source>
</evidence>
<dbReference type="Pfam" id="PF08264">
    <property type="entry name" value="Anticodon_1"/>
    <property type="match status" value="1"/>
</dbReference>
<gene>
    <name evidence="12 16" type="primary">ileS</name>
    <name evidence="16" type="ORF">ACZ11_20350</name>
</gene>
<evidence type="ECO:0000313" key="16">
    <source>
        <dbReference type="EMBL" id="KMY29452.1"/>
    </source>
</evidence>
<dbReference type="GO" id="GO:0005524">
    <property type="term" value="F:ATP binding"/>
    <property type="evidence" value="ECO:0007669"/>
    <property type="project" value="UniProtKB-UniRule"/>
</dbReference>
<evidence type="ECO:0000256" key="7">
    <source>
        <dbReference type="ARBA" id="ARBA00022840"/>
    </source>
</evidence>
<dbReference type="FunFam" id="3.90.740.10:FF:000006">
    <property type="entry name" value="Isoleucine--tRNA ligase"/>
    <property type="match status" value="1"/>
</dbReference>
<dbReference type="GO" id="GO:0004822">
    <property type="term" value="F:isoleucine-tRNA ligase activity"/>
    <property type="evidence" value="ECO:0007669"/>
    <property type="project" value="UniProtKB-UniRule"/>
</dbReference>
<dbReference type="NCBIfam" id="TIGR00392">
    <property type="entry name" value="ileS"/>
    <property type="match status" value="1"/>
</dbReference>
<keyword evidence="12" id="KW-0862">Zinc</keyword>
<dbReference type="InterPro" id="IPR002301">
    <property type="entry name" value="Ile-tRNA-ligase"/>
</dbReference>
<dbReference type="CDD" id="cd00818">
    <property type="entry name" value="IleRS_core"/>
    <property type="match status" value="1"/>
</dbReference>
<keyword evidence="9 12" id="KW-0030">Aminoacyl-tRNA synthetase</keyword>
<dbReference type="InterPro" id="IPR009008">
    <property type="entry name" value="Val/Leu/Ile-tRNA-synth_edit"/>
</dbReference>
<dbReference type="Gene3D" id="3.40.50.620">
    <property type="entry name" value="HUPs"/>
    <property type="match status" value="2"/>
</dbReference>
<dbReference type="GO" id="GO:0006428">
    <property type="term" value="P:isoleucyl-tRNA aminoacylation"/>
    <property type="evidence" value="ECO:0007669"/>
    <property type="project" value="UniProtKB-UniRule"/>
</dbReference>
<dbReference type="InterPro" id="IPR002300">
    <property type="entry name" value="aa-tRNA-synth_Ia"/>
</dbReference>
<dbReference type="Pfam" id="PF06827">
    <property type="entry name" value="zf-FPG_IleRS"/>
    <property type="match status" value="1"/>
</dbReference>
<dbReference type="PRINTS" id="PR00984">
    <property type="entry name" value="TRNASYNTHILE"/>
</dbReference>
<feature type="short sequence motif" description="'HIGH' region" evidence="12">
    <location>
        <begin position="58"/>
        <end position="68"/>
    </location>
</feature>
<keyword evidence="5 12" id="KW-0436">Ligase</keyword>
<comment type="similarity">
    <text evidence="2 12">Belongs to the class-I aminoacyl-tRNA synthetase family. IleS type 1 subfamily.</text>
</comment>
<evidence type="ECO:0000256" key="5">
    <source>
        <dbReference type="ARBA" id="ARBA00022598"/>
    </source>
</evidence>
<dbReference type="PATRIC" id="fig|582475.4.peg.3157"/>
<comment type="function">
    <text evidence="10 12">Catalyzes the attachment of isoleucine to tRNA(Ile). As IleRS can inadvertently accommodate and process structurally similar amino acids such as valine, to avoid such errors it has two additional distinct tRNA(Ile)-dependent editing activities. One activity is designated as 'pretransfer' editing and involves the hydrolysis of activated Val-AMP. The other activity is designated 'posttransfer' editing and involves deacylation of mischarged Val-tRNA(Ile).</text>
</comment>
<dbReference type="FunFam" id="1.10.730.20:FF:000001">
    <property type="entry name" value="Isoleucine--tRNA ligase"/>
    <property type="match status" value="1"/>
</dbReference>
<dbReference type="SUPFAM" id="SSF47323">
    <property type="entry name" value="Anticodon-binding domain of a subclass of class I aminoacyl-tRNA synthetases"/>
    <property type="match status" value="1"/>
</dbReference>
<feature type="domain" description="Methionyl/Valyl/Leucyl/Isoleucyl-tRNA synthetase anticodon-binding" evidence="15">
    <location>
        <begin position="676"/>
        <end position="833"/>
    </location>
</feature>
<evidence type="ECO:0000259" key="14">
    <source>
        <dbReference type="Pfam" id="PF06827"/>
    </source>
</evidence>
<evidence type="ECO:0000256" key="9">
    <source>
        <dbReference type="ARBA" id="ARBA00023146"/>
    </source>
</evidence>
<organism evidence="16 17">
    <name type="scientific">Lysinibacillus xylanilyticus</name>
    <dbReference type="NCBI Taxonomy" id="582475"/>
    <lineage>
        <taxon>Bacteria</taxon>
        <taxon>Bacillati</taxon>
        <taxon>Bacillota</taxon>
        <taxon>Bacilli</taxon>
        <taxon>Bacillales</taxon>
        <taxon>Bacillaceae</taxon>
        <taxon>Lysinibacillus</taxon>
    </lineage>
</organism>
<feature type="binding site" evidence="12">
    <location>
        <position position="552"/>
    </location>
    <ligand>
        <name>L-isoleucyl-5'-AMP</name>
        <dbReference type="ChEBI" id="CHEBI:178002"/>
    </ligand>
</feature>
<dbReference type="InterPro" id="IPR033708">
    <property type="entry name" value="Anticodon_Ile_BEm"/>
</dbReference>
<dbReference type="OrthoDB" id="9810365at2"/>
<comment type="caution">
    <text evidence="16">The sequence shown here is derived from an EMBL/GenBank/DDBJ whole genome shotgun (WGS) entry which is preliminary data.</text>
</comment>
<dbReference type="Gene3D" id="3.90.740.10">
    <property type="entry name" value="Valyl/Leucyl/Isoleucyl-tRNA synthetase, editing domain"/>
    <property type="match status" value="1"/>
</dbReference>
<dbReference type="PANTHER" id="PTHR42765:SF1">
    <property type="entry name" value="ISOLEUCINE--TRNA LIGASE, MITOCHONDRIAL"/>
    <property type="match status" value="1"/>
</dbReference>